<dbReference type="EMBL" id="JAKZGP010000104">
    <property type="protein sequence ID" value="MCH7411716.1"/>
    <property type="molecule type" value="Genomic_DNA"/>
</dbReference>
<organism evidence="2 3">
    <name type="scientific">Belliella filtrata</name>
    <dbReference type="NCBI Taxonomy" id="2923435"/>
    <lineage>
        <taxon>Bacteria</taxon>
        <taxon>Pseudomonadati</taxon>
        <taxon>Bacteroidota</taxon>
        <taxon>Cytophagia</taxon>
        <taxon>Cytophagales</taxon>
        <taxon>Cyclobacteriaceae</taxon>
        <taxon>Belliella</taxon>
    </lineage>
</organism>
<reference evidence="2" key="1">
    <citation type="submission" date="2022-03" db="EMBL/GenBank/DDBJ databases">
        <title>De novo assembled genomes of Belliella spp. (Cyclobacteriaceae) strains.</title>
        <authorList>
            <person name="Szabo A."/>
            <person name="Korponai K."/>
            <person name="Felfoldi T."/>
        </authorList>
    </citation>
    <scope>NUCLEOTIDE SEQUENCE</scope>
    <source>
        <strain evidence="2">DSM 111904</strain>
    </source>
</reference>
<proteinExistence type="predicted"/>
<feature type="signal peptide" evidence="1">
    <location>
        <begin position="1"/>
        <end position="21"/>
    </location>
</feature>
<dbReference type="Gene3D" id="2.40.160.20">
    <property type="match status" value="1"/>
</dbReference>
<dbReference type="Proteomes" id="UP001165489">
    <property type="component" value="Unassembled WGS sequence"/>
</dbReference>
<sequence>MKKTILLFTLILMGSIGTLYAQDNKRVGGQLIYGSNIESLGIGAIAELPVASKMVISPSFSFYFPKDQGLFKQSAWELNGNLNYLFIEDEKLTFYGLGGLNYTSISVSSNIAGVGNFSSSAGRIGVNLGAGANFDIGMSFLPFAEIKYILGDFDRLVIGAGVKFNL</sequence>
<name>A0ABS9V5L3_9BACT</name>
<dbReference type="RefSeq" id="WP_241350143.1">
    <property type="nucleotide sequence ID" value="NZ_JAKZGP010000104.1"/>
</dbReference>
<protein>
    <recommendedName>
        <fullName evidence="4">Outer membrane protein beta-barrel domain-containing protein</fullName>
    </recommendedName>
</protein>
<accession>A0ABS9V5L3</accession>
<evidence type="ECO:0000256" key="1">
    <source>
        <dbReference type="SAM" id="SignalP"/>
    </source>
</evidence>
<evidence type="ECO:0000313" key="2">
    <source>
        <dbReference type="EMBL" id="MCH7411716.1"/>
    </source>
</evidence>
<gene>
    <name evidence="2" type="ORF">MM239_20180</name>
</gene>
<keyword evidence="1" id="KW-0732">Signal</keyword>
<evidence type="ECO:0008006" key="4">
    <source>
        <dbReference type="Google" id="ProtNLM"/>
    </source>
</evidence>
<dbReference type="SUPFAM" id="SSF56925">
    <property type="entry name" value="OMPA-like"/>
    <property type="match status" value="1"/>
</dbReference>
<dbReference type="InterPro" id="IPR011250">
    <property type="entry name" value="OMP/PagP_B-barrel"/>
</dbReference>
<feature type="chain" id="PRO_5046662300" description="Outer membrane protein beta-barrel domain-containing protein" evidence="1">
    <location>
        <begin position="22"/>
        <end position="166"/>
    </location>
</feature>
<keyword evidence="3" id="KW-1185">Reference proteome</keyword>
<evidence type="ECO:0000313" key="3">
    <source>
        <dbReference type="Proteomes" id="UP001165489"/>
    </source>
</evidence>
<comment type="caution">
    <text evidence="2">The sequence shown here is derived from an EMBL/GenBank/DDBJ whole genome shotgun (WGS) entry which is preliminary data.</text>
</comment>